<reference evidence="1 2" key="1">
    <citation type="submission" date="2024-06" db="EMBL/GenBank/DDBJ databases">
        <title>Genomic Encyclopedia of Type Strains, Phase IV (KMG-IV): sequencing the most valuable type-strain genomes for metagenomic binning, comparative biology and taxonomic classification.</title>
        <authorList>
            <person name="Goeker M."/>
        </authorList>
    </citation>
    <scope>NUCLEOTIDE SEQUENCE [LARGE SCALE GENOMIC DNA]</scope>
    <source>
        <strain evidence="1 2">DSM 100022</strain>
    </source>
</reference>
<keyword evidence="2" id="KW-1185">Reference proteome</keyword>
<evidence type="ECO:0000313" key="2">
    <source>
        <dbReference type="Proteomes" id="UP001549204"/>
    </source>
</evidence>
<gene>
    <name evidence="1" type="ORF">ABID19_006799</name>
</gene>
<comment type="caution">
    <text evidence="1">The sequence shown here is derived from an EMBL/GenBank/DDBJ whole genome shotgun (WGS) entry which is preliminary data.</text>
</comment>
<organism evidence="1 2">
    <name type="scientific">Mesorhizobium robiniae</name>
    <dbReference type="NCBI Taxonomy" id="559315"/>
    <lineage>
        <taxon>Bacteria</taxon>
        <taxon>Pseudomonadati</taxon>
        <taxon>Pseudomonadota</taxon>
        <taxon>Alphaproteobacteria</taxon>
        <taxon>Hyphomicrobiales</taxon>
        <taxon>Phyllobacteriaceae</taxon>
        <taxon>Mesorhizobium</taxon>
    </lineage>
</organism>
<name>A0ABV2GZX7_9HYPH</name>
<evidence type="ECO:0000313" key="1">
    <source>
        <dbReference type="EMBL" id="MET3583734.1"/>
    </source>
</evidence>
<dbReference type="Proteomes" id="UP001549204">
    <property type="component" value="Unassembled WGS sequence"/>
</dbReference>
<protein>
    <submittedName>
        <fullName evidence="1">GTP cyclohydrolase II</fullName>
    </submittedName>
</protein>
<accession>A0ABV2GZX7</accession>
<dbReference type="EMBL" id="JBEPMC010000021">
    <property type="protein sequence ID" value="MET3583734.1"/>
    <property type="molecule type" value="Genomic_DNA"/>
</dbReference>
<dbReference type="RefSeq" id="WP_263807148.1">
    <property type="nucleotide sequence ID" value="NZ_JBEPMC010000021.1"/>
</dbReference>
<proteinExistence type="predicted"/>
<sequence length="98" mass="10780">MSSLHDTVGGYPFDLKGNTLESGDAVAGQHLCSVRVRQATMARGLGEGMVLSLRQKDRFNPLLSSQMAWRLQHTLEPTKAQRKLRATHGQQATFQTSA</sequence>